<dbReference type="EMBL" id="MEIA01000477">
    <property type="protein sequence ID" value="OJF10393.1"/>
    <property type="molecule type" value="Genomic_DNA"/>
</dbReference>
<name>A0A1K0FC36_9ACTN</name>
<evidence type="ECO:0000256" key="1">
    <source>
        <dbReference type="SAM" id="MobiDB-lite"/>
    </source>
</evidence>
<accession>A0A1K0FC36</accession>
<organism evidence="2 3">
    <name type="scientific">Couchioplanes caeruleus subsp. caeruleus</name>
    <dbReference type="NCBI Taxonomy" id="56427"/>
    <lineage>
        <taxon>Bacteria</taxon>
        <taxon>Bacillati</taxon>
        <taxon>Actinomycetota</taxon>
        <taxon>Actinomycetes</taxon>
        <taxon>Micromonosporales</taxon>
        <taxon>Micromonosporaceae</taxon>
        <taxon>Couchioplanes</taxon>
    </lineage>
</organism>
<gene>
    <name evidence="2" type="ORF">BG844_32170</name>
</gene>
<evidence type="ECO:0000313" key="3">
    <source>
        <dbReference type="Proteomes" id="UP000182486"/>
    </source>
</evidence>
<dbReference type="RefSeq" id="WP_071809119.1">
    <property type="nucleotide sequence ID" value="NZ_MEIA01000477.1"/>
</dbReference>
<keyword evidence="3" id="KW-1185">Reference proteome</keyword>
<sequence>MTSSLPHAPEGFDMDDTHDNGRPEPAAIVTAQDFLRPHLHNPEVYWPTLVLLFEERIWLVDSRHTPSCTSAECLICGLIRDLNAVSAAHDLIQPSGCACPDHITHPTTPTGTDVTSNPKATA</sequence>
<reference evidence="2 3" key="1">
    <citation type="submission" date="2016-09" db="EMBL/GenBank/DDBJ databases">
        <title>Couchioplanes caeruleus draft genome sequence.</title>
        <authorList>
            <person name="Sheehan J."/>
            <person name="Caffrey P."/>
        </authorList>
    </citation>
    <scope>NUCLEOTIDE SEQUENCE [LARGE SCALE GENOMIC DNA]</scope>
    <source>
        <strain evidence="2 3">DSM 43634</strain>
    </source>
</reference>
<evidence type="ECO:0000313" key="2">
    <source>
        <dbReference type="EMBL" id="OJF10393.1"/>
    </source>
</evidence>
<feature type="region of interest" description="Disordered" evidence="1">
    <location>
        <begin position="1"/>
        <end position="24"/>
    </location>
</feature>
<protein>
    <submittedName>
        <fullName evidence="2">Uncharacterized protein</fullName>
    </submittedName>
</protein>
<dbReference type="AlphaFoldDB" id="A0A1K0FC36"/>
<comment type="caution">
    <text evidence="2">The sequence shown here is derived from an EMBL/GenBank/DDBJ whole genome shotgun (WGS) entry which is preliminary data.</text>
</comment>
<dbReference type="Proteomes" id="UP000182486">
    <property type="component" value="Unassembled WGS sequence"/>
</dbReference>
<proteinExistence type="predicted"/>